<dbReference type="PROSITE" id="PS50097">
    <property type="entry name" value="BTB"/>
    <property type="match status" value="1"/>
</dbReference>
<dbReference type="Pfam" id="PF24681">
    <property type="entry name" value="Kelch_KLHDC2_KLHL20_DRC7"/>
    <property type="match status" value="1"/>
</dbReference>
<evidence type="ECO:0000313" key="6">
    <source>
        <dbReference type="Proteomes" id="UP000054630"/>
    </source>
</evidence>
<feature type="domain" description="BTB" evidence="4">
    <location>
        <begin position="221"/>
        <end position="288"/>
    </location>
</feature>
<feature type="compositionally biased region" description="Acidic residues" evidence="3">
    <location>
        <begin position="74"/>
        <end position="93"/>
    </location>
</feature>
<dbReference type="InterPro" id="IPR015915">
    <property type="entry name" value="Kelch-typ_b-propeller"/>
</dbReference>
<evidence type="ECO:0000256" key="1">
    <source>
        <dbReference type="ARBA" id="ARBA00022441"/>
    </source>
</evidence>
<accession>A0A0V0SK31</accession>
<dbReference type="SMART" id="SM00225">
    <property type="entry name" value="BTB"/>
    <property type="match status" value="1"/>
</dbReference>
<keyword evidence="6" id="KW-1185">Reference proteome</keyword>
<gene>
    <name evidence="5" type="primary">KLHL18</name>
    <name evidence="5" type="ORF">T07_4847</name>
</gene>
<dbReference type="PANTHER" id="PTHR45632:SF26">
    <property type="entry name" value="BTB DOMAIN-CONTAINING PROTEIN"/>
    <property type="match status" value="1"/>
</dbReference>
<dbReference type="Gene3D" id="2.120.10.80">
    <property type="entry name" value="Kelch-type beta propeller"/>
    <property type="match status" value="1"/>
</dbReference>
<evidence type="ECO:0000256" key="3">
    <source>
        <dbReference type="SAM" id="MobiDB-lite"/>
    </source>
</evidence>
<dbReference type="AlphaFoldDB" id="A0A0V0SK31"/>
<dbReference type="SUPFAM" id="SSF117281">
    <property type="entry name" value="Kelch motif"/>
    <property type="match status" value="1"/>
</dbReference>
<dbReference type="InterPro" id="IPR000210">
    <property type="entry name" value="BTB/POZ_dom"/>
</dbReference>
<dbReference type="GO" id="GO:0005737">
    <property type="term" value="C:cytoplasm"/>
    <property type="evidence" value="ECO:0007669"/>
    <property type="project" value="UniProtKB-ARBA"/>
</dbReference>
<dbReference type="Gene3D" id="1.25.40.420">
    <property type="match status" value="1"/>
</dbReference>
<dbReference type="Gene3D" id="3.30.710.10">
    <property type="entry name" value="Potassium Channel Kv1.1, Chain A"/>
    <property type="match status" value="1"/>
</dbReference>
<feature type="region of interest" description="Disordered" evidence="3">
    <location>
        <begin position="68"/>
        <end position="94"/>
    </location>
</feature>
<proteinExistence type="predicted"/>
<protein>
    <submittedName>
        <fullName evidence="5">Kelch-like protein 18</fullName>
    </submittedName>
</protein>
<evidence type="ECO:0000259" key="4">
    <source>
        <dbReference type="PROSITE" id="PS50097"/>
    </source>
</evidence>
<dbReference type="InterPro" id="IPR006652">
    <property type="entry name" value="Kelch_1"/>
</dbReference>
<dbReference type="SMART" id="SM00875">
    <property type="entry name" value="BACK"/>
    <property type="match status" value="1"/>
</dbReference>
<dbReference type="PANTHER" id="PTHR45632">
    <property type="entry name" value="LD33804P"/>
    <property type="match status" value="1"/>
</dbReference>
<dbReference type="Pfam" id="PF01344">
    <property type="entry name" value="Kelch_1"/>
    <property type="match status" value="2"/>
</dbReference>
<keyword evidence="1" id="KW-0880">Kelch repeat</keyword>
<organism evidence="5 6">
    <name type="scientific">Trichinella nelsoni</name>
    <dbReference type="NCBI Taxonomy" id="6336"/>
    <lineage>
        <taxon>Eukaryota</taxon>
        <taxon>Metazoa</taxon>
        <taxon>Ecdysozoa</taxon>
        <taxon>Nematoda</taxon>
        <taxon>Enoplea</taxon>
        <taxon>Dorylaimia</taxon>
        <taxon>Trichinellida</taxon>
        <taxon>Trichinellidae</taxon>
        <taxon>Trichinella</taxon>
    </lineage>
</organism>
<dbReference type="SUPFAM" id="SSF50965">
    <property type="entry name" value="Galactose oxidase, central domain"/>
    <property type="match status" value="1"/>
</dbReference>
<sequence>MLAQKQAIEQFVLGAKGRRKVMRTSMGNVEILCFHFNFQFQLYQLLKFYIPHEAKPSSSAISIAEAKNSIPEVEPLEEEEEEEEEEDGDDDEEKIIQDANTSVELSDELKFFLELKNIWKTRVHYPQLSNRRMEVVPWTPLPKSFSSSDGEDEKLSQIVENNSDCFDNLRYLMVSLFCSPMANSVQHVLESKCLEGLPNHDSFPKAAFQCFEELRRLGKLCDVTLLVNGSKFHAHRIVLAATIPYFKAMFTHDMAEKSLHQITVQGVNEDVLESLINYCYTGRLTISSESVQALLMGASYLQMDLIVEACCKLMMQSLCVTNAVAMLRFSRDFACEMLHLEAIRYVLANFVTVSKTDEFLNLTFEEIFPLLSNDELLLSGEEDVFQAATRWVKHNTKEREVYLPTLLACVRFPLLDLHYLTNWVEREPLVVGNEHCLKLIDEAEEYFVRPDRRPLLKTFKNYPRFCSASTKMLFAVGGLDYVGYPSCQVHRLLSCGNTWIAVEPMNLFRARVGVAVTLNKLFVIGGNFMFKPLRQVEVYDLGISKWKSVASLTAKRSALGAVAYGDHIYACGGHNGFSSLSSVEKYSIKDDKWTLSPSMKKCRSAPAVVLLDGRIFVIGGHDGIEIFNSVECFDPNTGLWTFVSPMLTRRCRLGAAVLNGKIYVAGGCNGTHFLRSVECYDPVKDEWSFVCNLNVARSRISLAEYQGKLYAAGGYDGINNLCTVEVFTPETNSFQYGPCLNGHEGSLSLAAVPSCSCDGTSQQNSIYMKFAHVNGQIYCTLQLMDIYINHNTTFAYQHVYYAACADACCLCVVY</sequence>
<dbReference type="SUPFAM" id="SSF54695">
    <property type="entry name" value="POZ domain"/>
    <property type="match status" value="1"/>
</dbReference>
<dbReference type="InterPro" id="IPR011333">
    <property type="entry name" value="SKP1/BTB/POZ_sf"/>
</dbReference>
<dbReference type="Pfam" id="PF00651">
    <property type="entry name" value="BTB"/>
    <property type="match status" value="1"/>
</dbReference>
<comment type="caution">
    <text evidence="5">The sequence shown here is derived from an EMBL/GenBank/DDBJ whole genome shotgun (WGS) entry which is preliminary data.</text>
</comment>
<dbReference type="OrthoDB" id="20684at2759"/>
<dbReference type="Proteomes" id="UP000054630">
    <property type="component" value="Unassembled WGS sequence"/>
</dbReference>
<dbReference type="InterPro" id="IPR011705">
    <property type="entry name" value="BACK"/>
</dbReference>
<keyword evidence="2" id="KW-0677">Repeat</keyword>
<reference evidence="5 6" key="1">
    <citation type="submission" date="2015-01" db="EMBL/GenBank/DDBJ databases">
        <title>Evolution of Trichinella species and genotypes.</title>
        <authorList>
            <person name="Korhonen P.K."/>
            <person name="Edoardo P."/>
            <person name="Giuseppe L.R."/>
            <person name="Gasser R.B."/>
        </authorList>
    </citation>
    <scope>NUCLEOTIDE SEQUENCE [LARGE SCALE GENOMIC DNA]</scope>
    <source>
        <strain evidence="5">ISS37</strain>
    </source>
</reference>
<name>A0A0V0SK31_9BILA</name>
<dbReference type="SMART" id="SM00612">
    <property type="entry name" value="Kelch"/>
    <property type="match status" value="6"/>
</dbReference>
<dbReference type="FunFam" id="1.25.40.420:FF:000001">
    <property type="entry name" value="Kelch-like family member 12"/>
    <property type="match status" value="1"/>
</dbReference>
<evidence type="ECO:0000313" key="5">
    <source>
        <dbReference type="EMBL" id="KRX27080.1"/>
    </source>
</evidence>
<dbReference type="EMBL" id="JYDL01000004">
    <property type="protein sequence ID" value="KRX27080.1"/>
    <property type="molecule type" value="Genomic_DNA"/>
</dbReference>
<dbReference type="InterPro" id="IPR011043">
    <property type="entry name" value="Gal_Oxase/kelch_b-propeller"/>
</dbReference>
<evidence type="ECO:0000256" key="2">
    <source>
        <dbReference type="ARBA" id="ARBA00022737"/>
    </source>
</evidence>
<dbReference type="STRING" id="6336.A0A0V0SK31"/>
<dbReference type="Pfam" id="PF07707">
    <property type="entry name" value="BACK"/>
    <property type="match status" value="1"/>
</dbReference>